<dbReference type="RefSeq" id="WP_172596001.1">
    <property type="nucleotide sequence ID" value="NZ_AP018726.1"/>
</dbReference>
<accession>A0AAE9ULB3</accession>
<protein>
    <submittedName>
        <fullName evidence="1">Uncharacterized protein</fullName>
    </submittedName>
</protein>
<dbReference type="Proteomes" id="UP001164948">
    <property type="component" value="Chromosome"/>
</dbReference>
<sequence length="46" mass="5210">MSWHQTFGIWLDNPLTDWRVIKEAKNLLQAVGDLETVAKSALAKLT</sequence>
<evidence type="ECO:0000313" key="2">
    <source>
        <dbReference type="Proteomes" id="UP001164948"/>
    </source>
</evidence>
<evidence type="ECO:0000313" key="1">
    <source>
        <dbReference type="EMBL" id="WAI92682.1"/>
    </source>
</evidence>
<reference evidence="1" key="1">
    <citation type="submission" date="2022-03" db="EMBL/GenBank/DDBJ databases">
        <title>Characterization and genomic analysis of a Streptococcus dysgalactiae associated with cultured channel catfish mortalities in China.</title>
        <authorList>
            <person name="Wang J."/>
            <person name="Geng Y."/>
        </authorList>
    </citation>
    <scope>NUCLEOTIDE SEQUENCE</scope>
    <source>
        <strain evidence="1">WJ001</strain>
    </source>
</reference>
<name>A0AAE9ULB3_STRDY</name>
<organism evidence="1 2">
    <name type="scientific">Streptococcus dysgalactiae</name>
    <dbReference type="NCBI Taxonomy" id="1334"/>
    <lineage>
        <taxon>Bacteria</taxon>
        <taxon>Bacillati</taxon>
        <taxon>Bacillota</taxon>
        <taxon>Bacilli</taxon>
        <taxon>Lactobacillales</taxon>
        <taxon>Streptococcaceae</taxon>
        <taxon>Streptococcus</taxon>
    </lineage>
</organism>
<dbReference type="EMBL" id="CP095081">
    <property type="protein sequence ID" value="WAI92682.1"/>
    <property type="molecule type" value="Genomic_DNA"/>
</dbReference>
<dbReference type="AlphaFoldDB" id="A0AAE9ULB3"/>
<gene>
    <name evidence="1" type="ORF">MP619_09345</name>
</gene>
<proteinExistence type="predicted"/>